<dbReference type="InterPro" id="IPR027417">
    <property type="entry name" value="P-loop_NTPase"/>
</dbReference>
<proteinExistence type="predicted"/>
<dbReference type="SUPFAM" id="SSF52540">
    <property type="entry name" value="P-loop containing nucleoside triphosphate hydrolases"/>
    <property type="match status" value="2"/>
</dbReference>
<reference evidence="1" key="1">
    <citation type="submission" date="2023-07" db="EMBL/GenBank/DDBJ databases">
        <title>AMR profile of multidrug- resistance Chryseobacterium gambrini related strain.</title>
        <authorList>
            <person name="Kirdat K."/>
            <person name="Bhatt A."/>
            <person name="Kuyare S."/>
            <person name="Yadav A."/>
        </authorList>
    </citation>
    <scope>NUCLEOTIDE SEQUENCE</scope>
    <source>
        <strain evidence="1">APV-1</strain>
    </source>
</reference>
<comment type="caution">
    <text evidence="1">The sequence shown here is derived from an EMBL/GenBank/DDBJ whole genome shotgun (WGS) entry which is preliminary data.</text>
</comment>
<dbReference type="Proteomes" id="UP001168128">
    <property type="component" value="Unassembled WGS sequence"/>
</dbReference>
<organism evidence="1 2">
    <name type="scientific">Chryseobacterium urinae</name>
    <dbReference type="NCBI Taxonomy" id="3058400"/>
    <lineage>
        <taxon>Bacteria</taxon>
        <taxon>Pseudomonadati</taxon>
        <taxon>Bacteroidota</taxon>
        <taxon>Flavobacteriia</taxon>
        <taxon>Flavobacteriales</taxon>
        <taxon>Weeksellaceae</taxon>
        <taxon>Chryseobacterium group</taxon>
        <taxon>Chryseobacterium</taxon>
    </lineage>
</organism>
<dbReference type="RefSeq" id="WP_302713252.1">
    <property type="nucleotide sequence ID" value="NZ_JAULSJ010000002.1"/>
</dbReference>
<name>A0ABT8TY59_9FLAO</name>
<sequence length="738" mass="87911">MSFKLLAIRPLDGCNPKFLKNLEEGRIYKFYNDYKFFNGEDRIDDFNYKIDIKSIKDIERIEVKDTLPKDFFGKNINVSAIVGRNGSGKSTLIEVLIASIVSFSLKIKRDFIIPEDLYDEKSPNFFDNVSKIKSSLKNDLSKINIEFYILTNTNNLYEENKKIKFQGRTEVIRQMRIKNGIFSFVDYSKNLNQKFLKGKEFEIDLLTDDEYKNHYSKHHFLEDFVYSLIINYSHYSFNNSEIGEWIKGVFHKNDGYQLPVVINPYRNNGNIDINIEKDLSKSRFLINILKEKALRKINDTKEISHVYIKFNKKKFLLSKEKQGDLRIDISYLEKIEILKIILDIFFQDEDNNILEIQDKNFFAYNLDYILLKLKKMTNYLVYEDFNDLFIENNKNEIVTFKINFKKEKFKKYLKALYRDNSHNTDKFNQALFFIKTNYINEDKLVLEIDDLVKLIIQGGKDVYKSTSQKQNENFRIDFNYNIRHILPSFFDLEYLFDKEYSDNNFSNFSSGEKQIIFSIHSVLYHLRNIKSVTSLHGDLESEPKEFKKLIYYKNVNLIFDEIEIYAHPQFQKDLIKRFLDSLNAIDLRYEFLNVLLITHSPFILSDIPKQNVLFLEVENNISIPKDFSMKNTFAGNISELLEDSFFLNGLTGSFAKSKIEEVIIWLNNQEDKKNKKLKLEHSVREKYKKIIEMIDEQIIYYKLREKYFELFPEDFEEDGKERIFKELAKELGYKIEKS</sequence>
<accession>A0ABT8TY59</accession>
<keyword evidence="2" id="KW-1185">Reference proteome</keyword>
<evidence type="ECO:0000313" key="2">
    <source>
        <dbReference type="Proteomes" id="UP001168128"/>
    </source>
</evidence>
<gene>
    <name evidence="1" type="ORF">QWT87_02380</name>
</gene>
<evidence type="ECO:0008006" key="3">
    <source>
        <dbReference type="Google" id="ProtNLM"/>
    </source>
</evidence>
<dbReference type="EMBL" id="JAULSJ010000002">
    <property type="protein sequence ID" value="MDO3423718.1"/>
    <property type="molecule type" value="Genomic_DNA"/>
</dbReference>
<protein>
    <recommendedName>
        <fullName evidence="3">ATPase AAA-type core domain-containing protein</fullName>
    </recommendedName>
</protein>
<evidence type="ECO:0000313" key="1">
    <source>
        <dbReference type="EMBL" id="MDO3423718.1"/>
    </source>
</evidence>